<name>F8F0S3_GRAC1</name>
<dbReference type="Gene3D" id="3.20.20.70">
    <property type="entry name" value="Aldolase class I"/>
    <property type="match status" value="1"/>
</dbReference>
<dbReference type="OrthoDB" id="335556at2"/>
<dbReference type="GO" id="GO:0051536">
    <property type="term" value="F:iron-sulfur cluster binding"/>
    <property type="evidence" value="ECO:0007669"/>
    <property type="project" value="UniProtKB-KW"/>
</dbReference>
<evidence type="ECO:0000256" key="4">
    <source>
        <dbReference type="ARBA" id="ARBA00023004"/>
    </source>
</evidence>
<keyword evidence="8" id="KW-1185">Reference proteome</keyword>
<organism evidence="7 8">
    <name type="scientific">Gracilinema caldarium (strain ATCC 51460 / DSM 7334 / H1)</name>
    <name type="common">Treponema caldarium</name>
    <dbReference type="NCBI Taxonomy" id="744872"/>
    <lineage>
        <taxon>Bacteria</taxon>
        <taxon>Pseudomonadati</taxon>
        <taxon>Spirochaetota</taxon>
        <taxon>Spirochaetia</taxon>
        <taxon>Spirochaetales</taxon>
        <taxon>Breznakiellaceae</taxon>
        <taxon>Gracilinema</taxon>
    </lineage>
</organism>
<sequence>MKAPVVLFGGQSLSPYAVKPLIQGCSALSFEIERARSFPNVSEVYLLLQDTFDDEFIPPQCKVIRKSRWTLRDLLETLVEISREQDFLYFAWADCPLLDPSLTSAMVERHLRWAAEYTFADGWPYGFAPEILAPSTAAILLSIYKNSTAHIASQEQQKNSDGTAFGRTAISRDALFQVLQKDINSFDIETEIAPVDLRPYRLTLAADSKRNYLLLQRLINAGLDRAELAPEILEGHPELLRTLPAFYQIQVSRPCPQLCSFCPYPQFGNPRLPASPSEDFMSKSTFESLLDRIVEFSGDAVIDISLWGEAALHPDIKDLMGSVLRRPELALIVETSGIGWISSHIEELAAVVKYDPQPLRGPNKLPPLSWIVSLDARNGERYQEIRGAGFEEAYHFAEILLQHFPGAVYVQAIRVKGSEDDMEQFYRYWKALGAEVIIQKYDYFAGFLPQKRAGDISPLIRQPCWHLQRDMAVLLDGTVPLCKEDVSRTRILGNVFNDSLASIWESAQELYLEQSHKEYSGICKDCDEYYTFNF</sequence>
<dbReference type="InterPro" id="IPR050377">
    <property type="entry name" value="Radical_SAM_PqqE_MftC-like"/>
</dbReference>
<dbReference type="Proteomes" id="UP000000503">
    <property type="component" value="Chromosome"/>
</dbReference>
<proteinExistence type="predicted"/>
<gene>
    <name evidence="7" type="ordered locus">Spica_1637</name>
</gene>
<dbReference type="GO" id="GO:0046872">
    <property type="term" value="F:metal ion binding"/>
    <property type="evidence" value="ECO:0007669"/>
    <property type="project" value="UniProtKB-KW"/>
</dbReference>
<dbReference type="HOGENOM" id="CLU_035710_0_0_12"/>
<dbReference type="GO" id="GO:0003824">
    <property type="term" value="F:catalytic activity"/>
    <property type="evidence" value="ECO:0007669"/>
    <property type="project" value="InterPro"/>
</dbReference>
<keyword evidence="2" id="KW-0949">S-adenosyl-L-methionine</keyword>
<dbReference type="PANTHER" id="PTHR11228">
    <property type="entry name" value="RADICAL SAM DOMAIN PROTEIN"/>
    <property type="match status" value="1"/>
</dbReference>
<accession>F8F0S3</accession>
<evidence type="ECO:0000313" key="7">
    <source>
        <dbReference type="EMBL" id="AEJ19780.1"/>
    </source>
</evidence>
<dbReference type="Pfam" id="PF13186">
    <property type="entry name" value="SPASM"/>
    <property type="match status" value="1"/>
</dbReference>
<dbReference type="EMBL" id="CP002868">
    <property type="protein sequence ID" value="AEJ19780.1"/>
    <property type="molecule type" value="Genomic_DNA"/>
</dbReference>
<comment type="cofactor">
    <cofactor evidence="1">
        <name>[4Fe-4S] cluster</name>
        <dbReference type="ChEBI" id="CHEBI:49883"/>
    </cofactor>
</comment>
<dbReference type="RefSeq" id="WP_013969089.1">
    <property type="nucleotide sequence ID" value="NC_015732.1"/>
</dbReference>
<evidence type="ECO:0000259" key="6">
    <source>
        <dbReference type="Pfam" id="PF13186"/>
    </source>
</evidence>
<keyword evidence="4" id="KW-0408">Iron</keyword>
<dbReference type="SUPFAM" id="SSF102114">
    <property type="entry name" value="Radical SAM enzymes"/>
    <property type="match status" value="1"/>
</dbReference>
<protein>
    <submittedName>
        <fullName evidence="7">Radical SAM domain protein</fullName>
    </submittedName>
</protein>
<evidence type="ECO:0000256" key="3">
    <source>
        <dbReference type="ARBA" id="ARBA00022723"/>
    </source>
</evidence>
<dbReference type="KEGG" id="scd:Spica_1637"/>
<dbReference type="NCBIfam" id="TIGR04321">
    <property type="entry name" value="spiroSPASM"/>
    <property type="match status" value="1"/>
</dbReference>
<dbReference type="CDD" id="cd01335">
    <property type="entry name" value="Radical_SAM"/>
    <property type="match status" value="1"/>
</dbReference>
<feature type="domain" description="4Fe4S-binding SPASM" evidence="6">
    <location>
        <begin position="464"/>
        <end position="527"/>
    </location>
</feature>
<dbReference type="AlphaFoldDB" id="F8F0S3"/>
<dbReference type="eggNOG" id="COG0535">
    <property type="taxonomic scope" value="Bacteria"/>
</dbReference>
<dbReference type="PANTHER" id="PTHR11228:SF7">
    <property type="entry name" value="PQQA PEPTIDE CYCLASE"/>
    <property type="match status" value="1"/>
</dbReference>
<dbReference type="InterPro" id="IPR027608">
    <property type="entry name" value="Spiro_SPASM"/>
</dbReference>
<dbReference type="SFLD" id="SFLDS00029">
    <property type="entry name" value="Radical_SAM"/>
    <property type="match status" value="1"/>
</dbReference>
<dbReference type="InterPro" id="IPR023885">
    <property type="entry name" value="4Fe4S-binding_SPASM_dom"/>
</dbReference>
<keyword evidence="3" id="KW-0479">Metal-binding</keyword>
<dbReference type="CDD" id="cd21109">
    <property type="entry name" value="SPASM"/>
    <property type="match status" value="1"/>
</dbReference>
<evidence type="ECO:0000256" key="1">
    <source>
        <dbReference type="ARBA" id="ARBA00001966"/>
    </source>
</evidence>
<dbReference type="InterPro" id="IPR058240">
    <property type="entry name" value="rSAM_sf"/>
</dbReference>
<dbReference type="InterPro" id="IPR013785">
    <property type="entry name" value="Aldolase_TIM"/>
</dbReference>
<keyword evidence="5" id="KW-0411">Iron-sulfur</keyword>
<evidence type="ECO:0000256" key="5">
    <source>
        <dbReference type="ARBA" id="ARBA00023014"/>
    </source>
</evidence>
<dbReference type="InterPro" id="IPR007197">
    <property type="entry name" value="rSAM"/>
</dbReference>
<evidence type="ECO:0000313" key="8">
    <source>
        <dbReference type="Proteomes" id="UP000000503"/>
    </source>
</evidence>
<dbReference type="STRING" id="744872.Spica_1637"/>
<reference evidence="8" key="1">
    <citation type="journal article" date="2013" name="Stand. Genomic Sci.">
        <title>Genome sequence of the thermophilic fresh-water bacterium Spirochaeta caldaria type strain (H1(T)), reclassification of Spirochaeta caldaria, Spirochaeta stenostrepta, and Spirochaeta zuelzerae in the genus Treponema as Treponema caldaria comb. nov., Treponema stenostrepta comb. nov., and Treponema zuelzerae comb. nov., and emendation of the genus Treponema.</title>
        <authorList>
            <person name="Abt B."/>
            <person name="Goker M."/>
            <person name="Scheuner C."/>
            <person name="Han C."/>
            <person name="Lu M."/>
            <person name="Misra M."/>
            <person name="Lapidus A."/>
            <person name="Nolan M."/>
            <person name="Lucas S."/>
            <person name="Hammon N."/>
            <person name="Deshpande S."/>
            <person name="Cheng J.F."/>
            <person name="Tapia R."/>
            <person name="Goodwin L.A."/>
            <person name="Pitluck S."/>
            <person name="Liolios K."/>
            <person name="Pagani I."/>
            <person name="Ivanova N."/>
            <person name="Mavromatis K."/>
            <person name="Mikhailova N."/>
            <person name="Huntemann M."/>
            <person name="Pati A."/>
            <person name="Chen A."/>
            <person name="Palaniappan K."/>
            <person name="Land M."/>
            <person name="Hauser L."/>
            <person name="Jeffries C.D."/>
            <person name="Rohde M."/>
            <person name="Spring S."/>
            <person name="Gronow S."/>
            <person name="Detter J.C."/>
            <person name="Bristow J."/>
            <person name="Eisen J.A."/>
            <person name="Markowitz V."/>
            <person name="Hugenholtz P."/>
            <person name="Kyrpides N.C."/>
            <person name="Woyke T."/>
            <person name="Klenk H.P."/>
        </authorList>
    </citation>
    <scope>NUCLEOTIDE SEQUENCE</scope>
    <source>
        <strain evidence="8">ATCC 51460 / DSM 7334 / H1</strain>
    </source>
</reference>
<evidence type="ECO:0000256" key="2">
    <source>
        <dbReference type="ARBA" id="ARBA00022691"/>
    </source>
</evidence>